<comment type="caution">
    <text evidence="8">The sequence shown here is derived from an EMBL/GenBank/DDBJ whole genome shotgun (WGS) entry which is preliminary data.</text>
</comment>
<dbReference type="AlphaFoldDB" id="X8DJK4"/>
<evidence type="ECO:0000256" key="1">
    <source>
        <dbReference type="ARBA" id="ARBA00009054"/>
    </source>
</evidence>
<dbReference type="GO" id="GO:0051082">
    <property type="term" value="F:unfolded protein binding"/>
    <property type="evidence" value="ECO:0007669"/>
    <property type="project" value="TreeGrafter"/>
</dbReference>
<dbReference type="SUPFAM" id="SSF51064">
    <property type="entry name" value="Head domain of nucleotide exchange factor GrpE"/>
    <property type="match status" value="1"/>
</dbReference>
<comment type="function">
    <text evidence="3 4">Participates actively in the response to hyperosmotic and heat shock by preventing the aggregation of stress-denatured proteins, in association with DnaK and GrpE. It is the nucleotide exchange factor for DnaK and may function as a thermosensor. Unfolded proteins bind initially to DnaJ; upon interaction with the DnaJ-bound protein, DnaK hydrolyzes its bound ATP, resulting in the formation of a stable complex. GrpE releases ADP from DnaK; ATP binding to DnaK triggers the release of the substrate protein, thus completing the reaction cycle. Several rounds of ATP-dependent interactions between DnaJ, DnaK and GrpE are required for fully efficient folding.</text>
</comment>
<proteinExistence type="inferred from homology"/>
<feature type="region of interest" description="Disordered" evidence="7">
    <location>
        <begin position="205"/>
        <end position="281"/>
    </location>
</feature>
<name>X8DJK4_MYCXE</name>
<dbReference type="PANTHER" id="PTHR21237:SF23">
    <property type="entry name" value="GRPE PROTEIN HOMOLOG, MITOCHONDRIAL"/>
    <property type="match status" value="1"/>
</dbReference>
<dbReference type="GO" id="GO:0000774">
    <property type="term" value="F:adenyl-nucleotide exchange factor activity"/>
    <property type="evidence" value="ECO:0007669"/>
    <property type="project" value="InterPro"/>
</dbReference>
<protein>
    <recommendedName>
        <fullName evidence="3 4">Protein GrpE</fullName>
    </recommendedName>
    <alternativeName>
        <fullName evidence="3">HSP-70 cofactor</fullName>
    </alternativeName>
</protein>
<gene>
    <name evidence="3" type="primary">grpE</name>
    <name evidence="8" type="ORF">I553_1777</name>
</gene>
<feature type="region of interest" description="Disordered" evidence="7">
    <location>
        <begin position="1"/>
        <end position="51"/>
    </location>
</feature>
<dbReference type="PROSITE" id="PS01071">
    <property type="entry name" value="GRPE"/>
    <property type="match status" value="1"/>
</dbReference>
<feature type="compositionally biased region" description="Low complexity" evidence="7">
    <location>
        <begin position="30"/>
        <end position="51"/>
    </location>
</feature>
<dbReference type="GO" id="GO:0005737">
    <property type="term" value="C:cytoplasm"/>
    <property type="evidence" value="ECO:0007669"/>
    <property type="project" value="UniProtKB-SubCell"/>
</dbReference>
<dbReference type="CDD" id="cd00446">
    <property type="entry name" value="GrpE"/>
    <property type="match status" value="1"/>
</dbReference>
<evidence type="ECO:0000256" key="3">
    <source>
        <dbReference type="HAMAP-Rule" id="MF_01151"/>
    </source>
</evidence>
<dbReference type="PANTHER" id="PTHR21237">
    <property type="entry name" value="GRPE PROTEIN"/>
    <property type="match status" value="1"/>
</dbReference>
<keyword evidence="6" id="KW-0175">Coiled coil</keyword>
<dbReference type="SUPFAM" id="SSF58014">
    <property type="entry name" value="Coiled-coil domain of nucleotide exchange factor GrpE"/>
    <property type="match status" value="1"/>
</dbReference>
<dbReference type="HAMAP" id="MF_01151">
    <property type="entry name" value="GrpE"/>
    <property type="match status" value="1"/>
</dbReference>
<evidence type="ECO:0000256" key="6">
    <source>
        <dbReference type="SAM" id="Coils"/>
    </source>
</evidence>
<evidence type="ECO:0000313" key="8">
    <source>
        <dbReference type="EMBL" id="EUA68589.1"/>
    </source>
</evidence>
<feature type="compositionally biased region" description="Basic and acidic residues" evidence="7">
    <location>
        <begin position="13"/>
        <end position="29"/>
    </location>
</feature>
<dbReference type="NCBIfam" id="NF010761">
    <property type="entry name" value="PRK14164.1"/>
    <property type="match status" value="1"/>
</dbReference>
<dbReference type="InterPro" id="IPR000740">
    <property type="entry name" value="GrpE"/>
</dbReference>
<dbReference type="Pfam" id="PF01025">
    <property type="entry name" value="GrpE"/>
    <property type="match status" value="1"/>
</dbReference>
<dbReference type="Gene3D" id="3.90.20.20">
    <property type="match status" value="1"/>
</dbReference>
<dbReference type="NCBIfam" id="NF010740">
    <property type="entry name" value="PRK14142.1"/>
    <property type="match status" value="1"/>
</dbReference>
<dbReference type="InterPro" id="IPR013805">
    <property type="entry name" value="GrpE_CC"/>
</dbReference>
<dbReference type="PATRIC" id="fig|1299334.3.peg.1264"/>
<dbReference type="EMBL" id="JAOB01000013">
    <property type="protein sequence ID" value="EUA68589.1"/>
    <property type="molecule type" value="Genomic_DNA"/>
</dbReference>
<evidence type="ECO:0000256" key="5">
    <source>
        <dbReference type="RuleBase" id="RU004478"/>
    </source>
</evidence>
<keyword evidence="3" id="KW-0963">Cytoplasm</keyword>
<reference evidence="8" key="1">
    <citation type="submission" date="2014-01" db="EMBL/GenBank/DDBJ databases">
        <authorList>
            <person name="Brown-Elliot B."/>
            <person name="Wallace R."/>
            <person name="Lenaerts A."/>
            <person name="Ordway D."/>
            <person name="DeGroote M.A."/>
            <person name="Parker T."/>
            <person name="Sizemore C."/>
            <person name="Tallon L.J."/>
            <person name="Sadzewicz L.K."/>
            <person name="Sengamalay N."/>
            <person name="Fraser C.M."/>
            <person name="Hine E."/>
            <person name="Shefchek K.A."/>
            <person name="Das S.P."/>
            <person name="Tettelin H."/>
        </authorList>
    </citation>
    <scope>NUCLEOTIDE SEQUENCE [LARGE SCALE GENOMIC DNA]</scope>
    <source>
        <strain evidence="8">4042</strain>
    </source>
</reference>
<feature type="coiled-coil region" evidence="6">
    <location>
        <begin position="54"/>
        <end position="81"/>
    </location>
</feature>
<evidence type="ECO:0000256" key="7">
    <source>
        <dbReference type="SAM" id="MobiDB-lite"/>
    </source>
</evidence>
<keyword evidence="2 3" id="KW-0143">Chaperone</keyword>
<comment type="subunit">
    <text evidence="3">Homodimer.</text>
</comment>
<dbReference type="PRINTS" id="PR00773">
    <property type="entry name" value="GRPEPROTEIN"/>
</dbReference>
<organism evidence="8">
    <name type="scientific">Mycobacterium xenopi 4042</name>
    <dbReference type="NCBI Taxonomy" id="1299334"/>
    <lineage>
        <taxon>Bacteria</taxon>
        <taxon>Bacillati</taxon>
        <taxon>Actinomycetota</taxon>
        <taxon>Actinomycetes</taxon>
        <taxon>Mycobacteriales</taxon>
        <taxon>Mycobacteriaceae</taxon>
        <taxon>Mycobacterium</taxon>
    </lineage>
</organism>
<dbReference type="Gene3D" id="2.30.22.10">
    <property type="entry name" value="Head domain of nucleotide exchange factor GrpE"/>
    <property type="match status" value="1"/>
</dbReference>
<dbReference type="InterPro" id="IPR009012">
    <property type="entry name" value="GrpE_head"/>
</dbReference>
<accession>X8DJK4</accession>
<evidence type="ECO:0000256" key="2">
    <source>
        <dbReference type="ARBA" id="ARBA00023186"/>
    </source>
</evidence>
<comment type="subcellular location">
    <subcellularLocation>
        <location evidence="3">Cytoplasm</location>
    </subcellularLocation>
</comment>
<dbReference type="GO" id="GO:0051087">
    <property type="term" value="F:protein-folding chaperone binding"/>
    <property type="evidence" value="ECO:0007669"/>
    <property type="project" value="InterPro"/>
</dbReference>
<dbReference type="GO" id="GO:0006457">
    <property type="term" value="P:protein folding"/>
    <property type="evidence" value="ECO:0007669"/>
    <property type="project" value="InterPro"/>
</dbReference>
<keyword evidence="3 4" id="KW-0346">Stress response</keyword>
<evidence type="ECO:0000256" key="4">
    <source>
        <dbReference type="RuleBase" id="RU000639"/>
    </source>
</evidence>
<dbReference type="GO" id="GO:0042803">
    <property type="term" value="F:protein homodimerization activity"/>
    <property type="evidence" value="ECO:0007669"/>
    <property type="project" value="InterPro"/>
</dbReference>
<comment type="similarity">
    <text evidence="1 3 5">Belongs to the GrpE family.</text>
</comment>
<sequence length="281" mass="29509">MTEGNAREQVTVTDKRRIDPETGEVRHVDSGSAPSAPTAAEAAAASAPGSAPASAVAEDKVAELTADLQRVQADFANYRKRALRDQQAAADRAKAMVISQLLGVLDDLERARSHGDLESGPLKSVADKLTSALSGLGLSAFGAEGDDFDPVLHEAVQHEGDGAEGTKPVIGSVLRQGYKLGDQVLRHALVVVVDTVVEDGADVAAETESAEAVPAVAETTSGSDTEVAAGNSPQTQNRRPSNRGRRYITSQEARGRREGVTQCGPTRMGRERLLQGARRLP</sequence>